<evidence type="ECO:0000313" key="2">
    <source>
        <dbReference type="Proteomes" id="UP000249661"/>
    </source>
</evidence>
<evidence type="ECO:0000313" key="1">
    <source>
        <dbReference type="EMBL" id="RAH73820.1"/>
    </source>
</evidence>
<proteinExistence type="predicted"/>
<protein>
    <submittedName>
        <fullName evidence="1">Uncharacterized protein</fullName>
    </submittedName>
</protein>
<accession>A0ACD1HJP6</accession>
<sequence length="75" mass="8421">MLIIRLLLDWIILGSWPKGRAGYRVIGIQVLVMDVVLTGNEEWIGPLTSSVCPGPVIEPDRQPRYKTEDDCQIVS</sequence>
<dbReference type="Proteomes" id="UP000249661">
    <property type="component" value="Unassembled WGS sequence"/>
</dbReference>
<organism evidence="1 2">
    <name type="scientific">Aspergillus aculeatinus CBS 121060</name>
    <dbReference type="NCBI Taxonomy" id="1448322"/>
    <lineage>
        <taxon>Eukaryota</taxon>
        <taxon>Fungi</taxon>
        <taxon>Dikarya</taxon>
        <taxon>Ascomycota</taxon>
        <taxon>Pezizomycotina</taxon>
        <taxon>Eurotiomycetes</taxon>
        <taxon>Eurotiomycetidae</taxon>
        <taxon>Eurotiales</taxon>
        <taxon>Aspergillaceae</taxon>
        <taxon>Aspergillus</taxon>
        <taxon>Aspergillus subgen. Circumdati</taxon>
    </lineage>
</organism>
<keyword evidence="2" id="KW-1185">Reference proteome</keyword>
<gene>
    <name evidence="1" type="ORF">BO66DRAFT_174315</name>
</gene>
<dbReference type="EMBL" id="KZ824937">
    <property type="protein sequence ID" value="RAH73820.1"/>
    <property type="molecule type" value="Genomic_DNA"/>
</dbReference>
<reference evidence="1" key="1">
    <citation type="submission" date="2018-02" db="EMBL/GenBank/DDBJ databases">
        <title>The genomes of Aspergillus section Nigri reveals drivers in fungal speciation.</title>
        <authorList>
            <consortium name="DOE Joint Genome Institute"/>
            <person name="Vesth T.C."/>
            <person name="Nybo J."/>
            <person name="Theobald S."/>
            <person name="Brandl J."/>
            <person name="Frisvad J.C."/>
            <person name="Nielsen K.F."/>
            <person name="Lyhne E.K."/>
            <person name="Kogle M.E."/>
            <person name="Kuo A."/>
            <person name="Riley R."/>
            <person name="Clum A."/>
            <person name="Nolan M."/>
            <person name="Lipzen A."/>
            <person name="Salamov A."/>
            <person name="Henrissat B."/>
            <person name="Wiebenga A."/>
            <person name="De vries R.P."/>
            <person name="Grigoriev I.V."/>
            <person name="Mortensen U.H."/>
            <person name="Andersen M.R."/>
            <person name="Baker S.E."/>
        </authorList>
    </citation>
    <scope>NUCLEOTIDE SEQUENCE</scope>
    <source>
        <strain evidence="1">CBS 121060</strain>
    </source>
</reference>
<name>A0ACD1HJP6_9EURO</name>